<comment type="subcellular location">
    <subcellularLocation>
        <location evidence="5">Cell membrane</location>
        <topology evidence="5">Multi-pass membrane protein</topology>
    </subcellularLocation>
    <subcellularLocation>
        <location evidence="1">Membrane</location>
        <topology evidence="1">Multi-pass membrane protein</topology>
    </subcellularLocation>
</comment>
<feature type="transmembrane region" description="Helical" evidence="5">
    <location>
        <begin position="253"/>
        <end position="270"/>
    </location>
</feature>
<accession>A0A8J6QVQ2</accession>
<sequence>MDILSPQVVSLTITFGIIAGFLAGLLGIGGGVILVPLFLWLFPVAGFSPELVVHTAFGTSLAIILPTAVSSTLGHRKRGNIHGEMVLYLSIGGIIGGLLGATIASMVSGSILKVFFGLLQIVISARLLFFKQPYLPPECIDCARPWQFVAVGFIGGSFSAFFGIGGGIVTVPLLLLLLHLPMRLAVGNSSALIVVSSLAAVSGYVWHGMQQLAVAPYSIGYVNWLVVLLVAPVTMVCARLGVRLAGRTSQTKLIRIFAVVLMMIGVKIVFNL</sequence>
<evidence type="ECO:0000256" key="5">
    <source>
        <dbReference type="RuleBase" id="RU363041"/>
    </source>
</evidence>
<keyword evidence="5" id="KW-1003">Cell membrane</keyword>
<evidence type="ECO:0000313" key="7">
    <source>
        <dbReference type="Proteomes" id="UP000632828"/>
    </source>
</evidence>
<keyword evidence="2 5" id="KW-0812">Transmembrane</keyword>
<feature type="transmembrane region" description="Helical" evidence="5">
    <location>
        <begin position="221"/>
        <end position="241"/>
    </location>
</feature>
<feature type="transmembrane region" description="Helical" evidence="5">
    <location>
        <begin position="51"/>
        <end position="73"/>
    </location>
</feature>
<gene>
    <name evidence="6" type="ORF">ICT70_00480</name>
</gene>
<evidence type="ECO:0000256" key="4">
    <source>
        <dbReference type="ARBA" id="ARBA00023136"/>
    </source>
</evidence>
<organism evidence="6 7">
    <name type="scientific">Pelovirga terrestris</name>
    <dbReference type="NCBI Taxonomy" id="2771352"/>
    <lineage>
        <taxon>Bacteria</taxon>
        <taxon>Pseudomonadati</taxon>
        <taxon>Thermodesulfobacteriota</taxon>
        <taxon>Desulfuromonadia</taxon>
        <taxon>Geobacterales</taxon>
        <taxon>Geobacteraceae</taxon>
        <taxon>Pelovirga</taxon>
    </lineage>
</organism>
<protein>
    <recommendedName>
        <fullName evidence="5">Probable membrane transporter protein</fullName>
    </recommendedName>
</protein>
<evidence type="ECO:0000313" key="6">
    <source>
        <dbReference type="EMBL" id="MBD1399141.1"/>
    </source>
</evidence>
<feature type="transmembrane region" description="Helical" evidence="5">
    <location>
        <begin position="12"/>
        <end position="39"/>
    </location>
</feature>
<proteinExistence type="inferred from homology"/>
<feature type="transmembrane region" description="Helical" evidence="5">
    <location>
        <begin position="85"/>
        <end position="104"/>
    </location>
</feature>
<feature type="transmembrane region" description="Helical" evidence="5">
    <location>
        <begin position="149"/>
        <end position="178"/>
    </location>
</feature>
<evidence type="ECO:0000256" key="3">
    <source>
        <dbReference type="ARBA" id="ARBA00022989"/>
    </source>
</evidence>
<dbReference type="PANTHER" id="PTHR43483">
    <property type="entry name" value="MEMBRANE TRANSPORTER PROTEIN HI_0806-RELATED"/>
    <property type="match status" value="1"/>
</dbReference>
<comment type="caution">
    <text evidence="6">The sequence shown here is derived from an EMBL/GenBank/DDBJ whole genome shotgun (WGS) entry which is preliminary data.</text>
</comment>
<keyword evidence="3 5" id="KW-1133">Transmembrane helix</keyword>
<evidence type="ECO:0000256" key="1">
    <source>
        <dbReference type="ARBA" id="ARBA00004141"/>
    </source>
</evidence>
<dbReference type="EMBL" id="JACWUN010000001">
    <property type="protein sequence ID" value="MBD1399141.1"/>
    <property type="molecule type" value="Genomic_DNA"/>
</dbReference>
<dbReference type="PANTHER" id="PTHR43483:SF3">
    <property type="entry name" value="MEMBRANE TRANSPORTER PROTEIN HI_0806-RELATED"/>
    <property type="match status" value="1"/>
</dbReference>
<keyword evidence="4 5" id="KW-0472">Membrane</keyword>
<dbReference type="Pfam" id="PF01925">
    <property type="entry name" value="TauE"/>
    <property type="match status" value="1"/>
</dbReference>
<name>A0A8J6QVQ2_9BACT</name>
<reference evidence="6" key="1">
    <citation type="submission" date="2020-09" db="EMBL/GenBank/DDBJ databases">
        <title>Pelobacter alkaliphilus sp. nov., a novel anaerobic arsenate-reducing bacterium from terrestrial mud volcano.</title>
        <authorList>
            <person name="Khomyakova M.A."/>
            <person name="Merkel A.Y."/>
            <person name="Slobodkin A.I."/>
        </authorList>
    </citation>
    <scope>NUCLEOTIDE SEQUENCE</scope>
    <source>
        <strain evidence="6">M08fum</strain>
    </source>
</reference>
<dbReference type="Proteomes" id="UP000632828">
    <property type="component" value="Unassembled WGS sequence"/>
</dbReference>
<keyword evidence="7" id="KW-1185">Reference proteome</keyword>
<evidence type="ECO:0000256" key="2">
    <source>
        <dbReference type="ARBA" id="ARBA00022692"/>
    </source>
</evidence>
<dbReference type="InterPro" id="IPR002781">
    <property type="entry name" value="TM_pro_TauE-like"/>
</dbReference>
<dbReference type="GO" id="GO:0005886">
    <property type="term" value="C:plasma membrane"/>
    <property type="evidence" value="ECO:0007669"/>
    <property type="project" value="UniProtKB-SubCell"/>
</dbReference>
<feature type="transmembrane region" description="Helical" evidence="5">
    <location>
        <begin position="190"/>
        <end position="209"/>
    </location>
</feature>
<comment type="similarity">
    <text evidence="5">Belongs to the 4-toluene sulfonate uptake permease (TSUP) (TC 2.A.102) family.</text>
</comment>
<dbReference type="AlphaFoldDB" id="A0A8J6QVQ2"/>
<dbReference type="RefSeq" id="WP_191153417.1">
    <property type="nucleotide sequence ID" value="NZ_JACWUN010000001.1"/>
</dbReference>